<dbReference type="Proteomes" id="UP000789920">
    <property type="component" value="Unassembled WGS sequence"/>
</dbReference>
<protein>
    <submittedName>
        <fullName evidence="1">28220_t:CDS:1</fullName>
    </submittedName>
</protein>
<comment type="caution">
    <text evidence="1">The sequence shown here is derived from an EMBL/GenBank/DDBJ whole genome shotgun (WGS) entry which is preliminary data.</text>
</comment>
<evidence type="ECO:0000313" key="2">
    <source>
        <dbReference type="Proteomes" id="UP000789920"/>
    </source>
</evidence>
<keyword evidence="2" id="KW-1185">Reference proteome</keyword>
<feature type="non-terminal residue" evidence="1">
    <location>
        <position position="81"/>
    </location>
</feature>
<reference evidence="1" key="1">
    <citation type="submission" date="2021-06" db="EMBL/GenBank/DDBJ databases">
        <authorList>
            <person name="Kallberg Y."/>
            <person name="Tangrot J."/>
            <person name="Rosling A."/>
        </authorList>
    </citation>
    <scope>NUCLEOTIDE SEQUENCE</scope>
    <source>
        <strain evidence="1">MA461A</strain>
    </source>
</reference>
<organism evidence="1 2">
    <name type="scientific">Racocetra persica</name>
    <dbReference type="NCBI Taxonomy" id="160502"/>
    <lineage>
        <taxon>Eukaryota</taxon>
        <taxon>Fungi</taxon>
        <taxon>Fungi incertae sedis</taxon>
        <taxon>Mucoromycota</taxon>
        <taxon>Glomeromycotina</taxon>
        <taxon>Glomeromycetes</taxon>
        <taxon>Diversisporales</taxon>
        <taxon>Gigasporaceae</taxon>
        <taxon>Racocetra</taxon>
    </lineage>
</organism>
<gene>
    <name evidence="1" type="ORF">RPERSI_LOCUS33584</name>
</gene>
<feature type="non-terminal residue" evidence="1">
    <location>
        <position position="1"/>
    </location>
</feature>
<name>A0ACA9SR28_9GLOM</name>
<evidence type="ECO:0000313" key="1">
    <source>
        <dbReference type="EMBL" id="CAG8845254.1"/>
    </source>
</evidence>
<sequence>TQIPLISSAATLPQTLFPKLDKALSQFIMPEIQKIQCAKIKSCLNYYASAITKDKMIKYQETELDNISFVEDDEDIMQISI</sequence>
<dbReference type="EMBL" id="CAJVQC010145915">
    <property type="protein sequence ID" value="CAG8845254.1"/>
    <property type="molecule type" value="Genomic_DNA"/>
</dbReference>
<accession>A0ACA9SR28</accession>
<proteinExistence type="predicted"/>